<evidence type="ECO:0000256" key="3">
    <source>
        <dbReference type="ARBA" id="ARBA00012835"/>
    </source>
</evidence>
<dbReference type="GO" id="GO:0016740">
    <property type="term" value="F:transferase activity"/>
    <property type="evidence" value="ECO:0007669"/>
    <property type="project" value="UniProtKB-KW"/>
</dbReference>
<dbReference type="OrthoDB" id="428822at2759"/>
<dbReference type="InterPro" id="IPR049940">
    <property type="entry name" value="GluQ/Sye"/>
</dbReference>
<feature type="compositionally biased region" description="Polar residues" evidence="12">
    <location>
        <begin position="27"/>
        <end position="40"/>
    </location>
</feature>
<evidence type="ECO:0000256" key="6">
    <source>
        <dbReference type="ARBA" id="ARBA00022840"/>
    </source>
</evidence>
<comment type="subcellular location">
    <subcellularLocation>
        <location evidence="1">Mitochondrion</location>
    </subcellularLocation>
</comment>
<evidence type="ECO:0000313" key="14">
    <source>
        <dbReference type="EMBL" id="EPE29554.1"/>
    </source>
</evidence>
<accession>S3CX94</accession>
<dbReference type="PRINTS" id="PR00987">
    <property type="entry name" value="TRNASYNTHGLU"/>
</dbReference>
<dbReference type="CDD" id="cd00808">
    <property type="entry name" value="GluRS_core"/>
    <property type="match status" value="1"/>
</dbReference>
<keyword evidence="14" id="KW-0808">Transferase</keyword>
<dbReference type="HOGENOM" id="CLU_015768_6_3_1"/>
<dbReference type="AlphaFoldDB" id="S3CX94"/>
<evidence type="ECO:0000256" key="4">
    <source>
        <dbReference type="ARBA" id="ARBA00022598"/>
    </source>
</evidence>
<evidence type="ECO:0000256" key="1">
    <source>
        <dbReference type="ARBA" id="ARBA00004173"/>
    </source>
</evidence>
<keyword evidence="7 11" id="KW-0648">Protein biosynthesis</keyword>
<dbReference type="GO" id="GO:0032543">
    <property type="term" value="P:mitochondrial translation"/>
    <property type="evidence" value="ECO:0007669"/>
    <property type="project" value="EnsemblFungi"/>
</dbReference>
<dbReference type="OMA" id="EWIPSTH"/>
<dbReference type="InterPro" id="IPR020058">
    <property type="entry name" value="Glu/Gln-tRNA-synth_Ib_cat-dom"/>
</dbReference>
<dbReference type="Gene3D" id="1.10.10.350">
    <property type="match status" value="1"/>
</dbReference>
<dbReference type="SUPFAM" id="SSF52374">
    <property type="entry name" value="Nucleotidylyl transferase"/>
    <property type="match status" value="1"/>
</dbReference>
<dbReference type="InterPro" id="IPR004527">
    <property type="entry name" value="Glu-tRNA-ligase_bac/mito"/>
</dbReference>
<dbReference type="GeneID" id="19459772"/>
<dbReference type="STRING" id="1116229.S3CX94"/>
<dbReference type="GO" id="GO:0004818">
    <property type="term" value="F:glutamate-tRNA ligase activity"/>
    <property type="evidence" value="ECO:0007669"/>
    <property type="project" value="UniProtKB-EC"/>
</dbReference>
<dbReference type="KEGG" id="glz:GLAREA_00714"/>
<evidence type="ECO:0000313" key="15">
    <source>
        <dbReference type="Proteomes" id="UP000016922"/>
    </source>
</evidence>
<dbReference type="RefSeq" id="XP_008083663.1">
    <property type="nucleotide sequence ID" value="XM_008085472.1"/>
</dbReference>
<dbReference type="PANTHER" id="PTHR43311">
    <property type="entry name" value="GLUTAMATE--TRNA LIGASE"/>
    <property type="match status" value="1"/>
</dbReference>
<dbReference type="PANTHER" id="PTHR43311:SF2">
    <property type="entry name" value="GLUTAMATE--TRNA LIGASE, MITOCHONDRIAL-RELATED"/>
    <property type="match status" value="1"/>
</dbReference>
<dbReference type="Proteomes" id="UP000016922">
    <property type="component" value="Unassembled WGS sequence"/>
</dbReference>
<dbReference type="GO" id="GO:0008270">
    <property type="term" value="F:zinc ion binding"/>
    <property type="evidence" value="ECO:0007669"/>
    <property type="project" value="InterPro"/>
</dbReference>
<evidence type="ECO:0000256" key="10">
    <source>
        <dbReference type="ARBA" id="ARBA00072917"/>
    </source>
</evidence>
<gene>
    <name evidence="14" type="ORF">GLAREA_00714</name>
</gene>
<keyword evidence="4 11" id="KW-0436">Ligase</keyword>
<dbReference type="InterPro" id="IPR000924">
    <property type="entry name" value="Glu/Gln-tRNA-synth"/>
</dbReference>
<organism evidence="14 15">
    <name type="scientific">Glarea lozoyensis (strain ATCC 20868 / MF5171)</name>
    <dbReference type="NCBI Taxonomy" id="1116229"/>
    <lineage>
        <taxon>Eukaryota</taxon>
        <taxon>Fungi</taxon>
        <taxon>Dikarya</taxon>
        <taxon>Ascomycota</taxon>
        <taxon>Pezizomycotina</taxon>
        <taxon>Leotiomycetes</taxon>
        <taxon>Helotiales</taxon>
        <taxon>Helotiaceae</taxon>
        <taxon>Glarea</taxon>
    </lineage>
</organism>
<keyword evidence="5 11" id="KW-0547">Nucleotide-binding</keyword>
<dbReference type="GO" id="GO:0005739">
    <property type="term" value="C:mitochondrion"/>
    <property type="evidence" value="ECO:0007669"/>
    <property type="project" value="UniProtKB-SubCell"/>
</dbReference>
<protein>
    <recommendedName>
        <fullName evidence="10">Glutamate--tRNA ligase, mitochondrial</fullName>
        <ecNumber evidence="3">6.1.1.17</ecNumber>
    </recommendedName>
    <alternativeName>
        <fullName evidence="9">Glutamyl-tRNA synthetase</fullName>
    </alternativeName>
</protein>
<evidence type="ECO:0000259" key="13">
    <source>
        <dbReference type="Pfam" id="PF00749"/>
    </source>
</evidence>
<dbReference type="GO" id="GO:0005524">
    <property type="term" value="F:ATP binding"/>
    <property type="evidence" value="ECO:0007669"/>
    <property type="project" value="UniProtKB-KW"/>
</dbReference>
<dbReference type="FunFam" id="3.40.50.620:FF:000045">
    <property type="entry name" value="Glutamate--tRNA ligase, mitochondrial"/>
    <property type="match status" value="1"/>
</dbReference>
<dbReference type="EMBL" id="KE145367">
    <property type="protein sequence ID" value="EPE29554.1"/>
    <property type="molecule type" value="Genomic_DNA"/>
</dbReference>
<evidence type="ECO:0000256" key="5">
    <source>
        <dbReference type="ARBA" id="ARBA00022741"/>
    </source>
</evidence>
<evidence type="ECO:0000256" key="7">
    <source>
        <dbReference type="ARBA" id="ARBA00022917"/>
    </source>
</evidence>
<dbReference type="GO" id="GO:0006424">
    <property type="term" value="P:glutamyl-tRNA aminoacylation"/>
    <property type="evidence" value="ECO:0007669"/>
    <property type="project" value="InterPro"/>
</dbReference>
<name>S3CX94_GLAL2</name>
<evidence type="ECO:0000256" key="12">
    <source>
        <dbReference type="SAM" id="MobiDB-lite"/>
    </source>
</evidence>
<sequence length="597" mass="67364">MLVVVAAVKRGWRPHLACRTYRSISHFSSDSSNRSLSPASQRLREAGPARTRFAPSPTGYLHLGSLRTALFNYLIAKATGGQFILRIEDTDQSRTIEDAEHRLFEDLEWAGLEWDEGPNVGGPFGPYKQSQRLSIYKQHVDDLLLSGHAYRCFCTQERLHELAQHRGQSGQPPAYDRTCAHIHRDQSDEKAAHGEAHAVRLLAPERYPAYEDLIFKEVRPRFDRTAKKFLSQGTRGSFDDPILLKTDGYPTYHLANVVDDHLMKITHVIRGSEWINSTPKHMWMYKAFGWEPPKFGHVSLLTDKNGHKLSKREGAIDVRSMRDDLGVFPETLTNFVALLGWSHDQKSDVMSLEDLIKHASLKFTKGDTTVSFEKMWFLQKKHAVRYATASSDDVSTPPDQDLQLLAAGPVFKYLKSLLSNNGDLAFYKSLSEAQQKQLVSKLVKADAQNYTSAPEFIGRNITFFQAPTADMLQDGLPKMKDATKDLRETYDLDTFNSRLDDFQDIPTGDWNVNHLKESIDKIINVEAPKDSNETFGAHSKPQSAARKVWPTFVHGYLRWAISAGRPGPDGSLTMALLGKEESMRRLGLAKSKLFTAS</sequence>
<feature type="domain" description="Glutamyl/glutaminyl-tRNA synthetase class Ib catalytic" evidence="13">
    <location>
        <begin position="50"/>
        <end position="362"/>
    </location>
</feature>
<keyword evidence="8 11" id="KW-0030">Aminoacyl-tRNA synthetase</keyword>
<dbReference type="InterPro" id="IPR014729">
    <property type="entry name" value="Rossmann-like_a/b/a_fold"/>
</dbReference>
<proteinExistence type="inferred from homology"/>
<keyword evidence="15" id="KW-1185">Reference proteome</keyword>
<dbReference type="NCBIfam" id="TIGR00464">
    <property type="entry name" value="gltX_bact"/>
    <property type="match status" value="1"/>
</dbReference>
<evidence type="ECO:0000256" key="9">
    <source>
        <dbReference type="ARBA" id="ARBA00030865"/>
    </source>
</evidence>
<dbReference type="HAMAP" id="MF_00022">
    <property type="entry name" value="Glu_tRNA_synth_type1"/>
    <property type="match status" value="1"/>
</dbReference>
<reference evidence="14 15" key="1">
    <citation type="journal article" date="2013" name="BMC Genomics">
        <title>Genomics-driven discovery of the pneumocandin biosynthetic gene cluster in the fungus Glarea lozoyensis.</title>
        <authorList>
            <person name="Chen L."/>
            <person name="Yue Q."/>
            <person name="Zhang X."/>
            <person name="Xiang M."/>
            <person name="Wang C."/>
            <person name="Li S."/>
            <person name="Che Y."/>
            <person name="Ortiz-Lopez F.J."/>
            <person name="Bills G.F."/>
            <person name="Liu X."/>
            <person name="An Z."/>
        </authorList>
    </citation>
    <scope>NUCLEOTIDE SEQUENCE [LARGE SCALE GENOMIC DNA]</scope>
    <source>
        <strain evidence="15">ATCC 20868 / MF5171</strain>
    </source>
</reference>
<dbReference type="Gene3D" id="3.40.50.620">
    <property type="entry name" value="HUPs"/>
    <property type="match status" value="1"/>
</dbReference>
<evidence type="ECO:0000256" key="11">
    <source>
        <dbReference type="RuleBase" id="RU363037"/>
    </source>
</evidence>
<dbReference type="SUPFAM" id="SSF48163">
    <property type="entry name" value="An anticodon-binding domain of class I aminoacyl-tRNA synthetases"/>
    <property type="match status" value="1"/>
</dbReference>
<dbReference type="InterPro" id="IPR033910">
    <property type="entry name" value="GluRS_core"/>
</dbReference>
<dbReference type="Pfam" id="PF00749">
    <property type="entry name" value="tRNA-synt_1c"/>
    <property type="match status" value="1"/>
</dbReference>
<dbReference type="EC" id="6.1.1.17" evidence="3"/>
<dbReference type="InterPro" id="IPR008925">
    <property type="entry name" value="aa_tRNA-synth_I_cd-bd_sf"/>
</dbReference>
<dbReference type="eggNOG" id="KOG1149">
    <property type="taxonomic scope" value="Eukaryota"/>
</dbReference>
<dbReference type="InterPro" id="IPR020751">
    <property type="entry name" value="aa-tRNA-synth_I_codon-bd_sub2"/>
</dbReference>
<keyword evidence="6 11" id="KW-0067">ATP-binding</keyword>
<evidence type="ECO:0000256" key="8">
    <source>
        <dbReference type="ARBA" id="ARBA00023146"/>
    </source>
</evidence>
<comment type="similarity">
    <text evidence="2">Belongs to the class-I aminoacyl-tRNA synthetase family. Glutamate--tRNA ligase type 1 subfamily.</text>
</comment>
<dbReference type="GO" id="GO:0000049">
    <property type="term" value="F:tRNA binding"/>
    <property type="evidence" value="ECO:0007669"/>
    <property type="project" value="InterPro"/>
</dbReference>
<feature type="region of interest" description="Disordered" evidence="12">
    <location>
        <begin position="27"/>
        <end position="51"/>
    </location>
</feature>
<evidence type="ECO:0000256" key="2">
    <source>
        <dbReference type="ARBA" id="ARBA00007894"/>
    </source>
</evidence>